<dbReference type="AlphaFoldDB" id="A0A4Y9YQT1"/>
<dbReference type="PANTHER" id="PTHR42923">
    <property type="entry name" value="PROTOPORPHYRINOGEN OXIDASE"/>
    <property type="match status" value="1"/>
</dbReference>
<sequence length="590" mass="67192">MSTPGPKRVCIVGAGASGMSAAYALSRHPDRYQVTVFDKQDFAGGMATSIDIDAEKYGAAYINDGVQGCSPVFANTLRIFRMLGFEATEIGMQISFGKDKDFWTNVFPSSLVAQFQGDIKKFGTALSIIKKFEPFFAMIPVHTMLKMFGFSKDFGDKMVYPLVALFFGTGNQTPYISSAILERVFKDPSMRLFEYSEKSLLASIPTMLAFPKLHDVYEAWKTEAASRGNVNFRLGHEVVEVMSRHAKGGTNGSGPVHIKSKCSRDGQESLEEEFFDELILAVDADSCLKLLNKQSTWMERKVLGNVKYLYDVTITHNDLDYMRKASYAFHNMIAVRPYHATRQYYETQYDPSHNAPLEASGSAQERQETEDSFKFAKDNFRPLYYTMQYPQDKSKIEMSFDLTHYQPQFRGEKPAGPIDSEDRSDHRNECEHAQITRDAQDPTKGEVGASARTGKDADGQSEPPLEQHVFQTIFLDRDGSQDLWTWKDITPEKKIYEKWWKQQSHRWQHYAGTVPWMMWINGKNHTYFAGAWSILNMHELAVTSGFAAAYRLGAEYPFHGDEDCERLFRMYLAASHGVRMRKEDREGLFA</sequence>
<dbReference type="Gene3D" id="3.30.70.1990">
    <property type="match status" value="1"/>
</dbReference>
<feature type="region of interest" description="Disordered" evidence="1">
    <location>
        <begin position="407"/>
        <end position="463"/>
    </location>
</feature>
<dbReference type="Gene3D" id="1.10.405.20">
    <property type="match status" value="1"/>
</dbReference>
<evidence type="ECO:0000256" key="1">
    <source>
        <dbReference type="SAM" id="MobiDB-lite"/>
    </source>
</evidence>
<dbReference type="PRINTS" id="PR00419">
    <property type="entry name" value="ADXRDTASE"/>
</dbReference>
<dbReference type="InterPro" id="IPR036188">
    <property type="entry name" value="FAD/NAD-bd_sf"/>
</dbReference>
<reference evidence="2 3" key="1">
    <citation type="submission" date="2019-01" db="EMBL/GenBank/DDBJ databases">
        <title>Genome sequencing of the rare red list fungi Fomitopsis rosea.</title>
        <authorList>
            <person name="Buettner E."/>
            <person name="Kellner H."/>
        </authorList>
    </citation>
    <scope>NUCLEOTIDE SEQUENCE [LARGE SCALE GENOMIC DNA]</scope>
    <source>
        <strain evidence="2 3">DSM 105464</strain>
    </source>
</reference>
<dbReference type="InterPro" id="IPR050464">
    <property type="entry name" value="Zeta_carotene_desat/Oxidored"/>
</dbReference>
<dbReference type="GO" id="GO:0016491">
    <property type="term" value="F:oxidoreductase activity"/>
    <property type="evidence" value="ECO:0007669"/>
    <property type="project" value="TreeGrafter"/>
</dbReference>
<dbReference type="EMBL" id="SEKV01000109">
    <property type="protein sequence ID" value="TFY64088.1"/>
    <property type="molecule type" value="Genomic_DNA"/>
</dbReference>
<dbReference type="PANTHER" id="PTHR42923:SF20">
    <property type="entry name" value="FLAVIN-CONTAINING AMINE OXIDASEDEHYDROGENASE"/>
    <property type="match status" value="1"/>
</dbReference>
<dbReference type="SUPFAM" id="SSF51905">
    <property type="entry name" value="FAD/NAD(P)-binding domain"/>
    <property type="match status" value="1"/>
</dbReference>
<evidence type="ECO:0000313" key="2">
    <source>
        <dbReference type="EMBL" id="TFY64088.1"/>
    </source>
</evidence>
<feature type="region of interest" description="Disordered" evidence="1">
    <location>
        <begin position="351"/>
        <end position="371"/>
    </location>
</feature>
<name>A0A4Y9YQT1_9APHY</name>
<evidence type="ECO:0000313" key="3">
    <source>
        <dbReference type="Proteomes" id="UP000298390"/>
    </source>
</evidence>
<gene>
    <name evidence="2" type="ORF">EVJ58_g2848</name>
</gene>
<accession>A0A4Y9YQT1</accession>
<organism evidence="2 3">
    <name type="scientific">Rhodofomes roseus</name>
    <dbReference type="NCBI Taxonomy" id="34475"/>
    <lineage>
        <taxon>Eukaryota</taxon>
        <taxon>Fungi</taxon>
        <taxon>Dikarya</taxon>
        <taxon>Basidiomycota</taxon>
        <taxon>Agaricomycotina</taxon>
        <taxon>Agaricomycetes</taxon>
        <taxon>Polyporales</taxon>
        <taxon>Rhodofomes</taxon>
    </lineage>
</organism>
<comment type="caution">
    <text evidence="2">The sequence shown here is derived from an EMBL/GenBank/DDBJ whole genome shotgun (WGS) entry which is preliminary data.</text>
</comment>
<dbReference type="Pfam" id="PF13450">
    <property type="entry name" value="NAD_binding_8"/>
    <property type="match status" value="1"/>
</dbReference>
<protein>
    <submittedName>
        <fullName evidence="2">Uncharacterized protein</fullName>
    </submittedName>
</protein>
<dbReference type="Proteomes" id="UP000298390">
    <property type="component" value="Unassembled WGS sequence"/>
</dbReference>
<feature type="compositionally biased region" description="Basic and acidic residues" evidence="1">
    <location>
        <begin position="420"/>
        <end position="444"/>
    </location>
</feature>
<proteinExistence type="predicted"/>
<dbReference type="Gene3D" id="3.50.50.60">
    <property type="entry name" value="FAD/NAD(P)-binding domain"/>
    <property type="match status" value="1"/>
</dbReference>
<dbReference type="STRING" id="34475.A0A4Y9YQT1"/>